<proteinExistence type="predicted"/>
<dbReference type="Proteomes" id="UP000193648">
    <property type="component" value="Unassembled WGS sequence"/>
</dbReference>
<dbReference type="EMBL" id="MCFF01000002">
    <property type="protein sequence ID" value="ORZ28163.1"/>
    <property type="molecule type" value="Genomic_DNA"/>
</dbReference>
<gene>
    <name evidence="2" type="ORF">BCR41DRAFT_344744</name>
</gene>
<feature type="region of interest" description="Disordered" evidence="1">
    <location>
        <begin position="13"/>
        <end position="42"/>
    </location>
</feature>
<evidence type="ECO:0008006" key="4">
    <source>
        <dbReference type="Google" id="ProtNLM"/>
    </source>
</evidence>
<protein>
    <recommendedName>
        <fullName evidence="4">DinB-like domain-containing protein</fullName>
    </recommendedName>
</protein>
<dbReference type="OrthoDB" id="5564877at2759"/>
<organism evidence="2 3">
    <name type="scientific">Lobosporangium transversale</name>
    <dbReference type="NCBI Taxonomy" id="64571"/>
    <lineage>
        <taxon>Eukaryota</taxon>
        <taxon>Fungi</taxon>
        <taxon>Fungi incertae sedis</taxon>
        <taxon>Mucoromycota</taxon>
        <taxon>Mortierellomycotina</taxon>
        <taxon>Mortierellomycetes</taxon>
        <taxon>Mortierellales</taxon>
        <taxon>Mortierellaceae</taxon>
        <taxon>Lobosporangium</taxon>
    </lineage>
</organism>
<name>A0A1Y2H375_9FUNG</name>
<accession>A0A1Y2H375</accession>
<evidence type="ECO:0000256" key="1">
    <source>
        <dbReference type="SAM" id="MobiDB-lite"/>
    </source>
</evidence>
<dbReference type="AlphaFoldDB" id="A0A1Y2H375"/>
<keyword evidence="3" id="KW-1185">Reference proteome</keyword>
<evidence type="ECO:0000313" key="3">
    <source>
        <dbReference type="Proteomes" id="UP000193648"/>
    </source>
</evidence>
<dbReference type="PANTHER" id="PTHR39473">
    <property type="match status" value="1"/>
</dbReference>
<dbReference type="GeneID" id="33564429"/>
<sequence length="266" mass="29263">MVTTLEMLAATVPNSANLSKNPPSPSSKSTTSTTGTIDDDNESSSQHIFTVAARSLKDCADLLLSIKDAVAAEKEAEQDEGKHSDVNSKKESSIKAITPCKRSEIYTKPSALACQGTIGKHVRHLHDHYRILLTSYPPCMGSDKHEWSVDYDHRSREIPMETDIDVAISELQKLQHALERCRSHPQEASSLKMTTDLSSPVKLQATIDPSHAPVTFETTFGRELWFCSLHAVHHFAMIKVICSEFGITSTEGFGVAPSTLKNRMKA</sequence>
<dbReference type="STRING" id="64571.A0A1Y2H375"/>
<comment type="caution">
    <text evidence="2">The sequence shown here is derived from an EMBL/GenBank/DDBJ whole genome shotgun (WGS) entry which is preliminary data.</text>
</comment>
<reference evidence="2 3" key="1">
    <citation type="submission" date="2016-07" db="EMBL/GenBank/DDBJ databases">
        <title>Pervasive Adenine N6-methylation of Active Genes in Fungi.</title>
        <authorList>
            <consortium name="DOE Joint Genome Institute"/>
            <person name="Mondo S.J."/>
            <person name="Dannebaum R.O."/>
            <person name="Kuo R.C."/>
            <person name="Labutti K."/>
            <person name="Haridas S."/>
            <person name="Kuo A."/>
            <person name="Salamov A."/>
            <person name="Ahrendt S.R."/>
            <person name="Lipzen A."/>
            <person name="Sullivan W."/>
            <person name="Andreopoulos W.B."/>
            <person name="Clum A."/>
            <person name="Lindquist E."/>
            <person name="Daum C."/>
            <person name="Ramamoorthy G.K."/>
            <person name="Gryganskyi A."/>
            <person name="Culley D."/>
            <person name="Magnuson J.K."/>
            <person name="James T.Y."/>
            <person name="O'Malley M.A."/>
            <person name="Stajich J.E."/>
            <person name="Spatafora J.W."/>
            <person name="Visel A."/>
            <person name="Grigoriev I.V."/>
        </authorList>
    </citation>
    <scope>NUCLEOTIDE SEQUENCE [LARGE SCALE GENOMIC DNA]</scope>
    <source>
        <strain evidence="2 3">NRRL 3116</strain>
    </source>
</reference>
<dbReference type="RefSeq" id="XP_021885848.1">
    <property type="nucleotide sequence ID" value="XM_022022585.1"/>
</dbReference>
<dbReference type="InParanoid" id="A0A1Y2H375"/>
<dbReference type="PANTHER" id="PTHR39473:SF1">
    <property type="entry name" value="DINB-LIKE DOMAIN-CONTAINING PROTEIN"/>
    <property type="match status" value="1"/>
</dbReference>
<evidence type="ECO:0000313" key="2">
    <source>
        <dbReference type="EMBL" id="ORZ28163.1"/>
    </source>
</evidence>
<feature type="compositionally biased region" description="Low complexity" evidence="1">
    <location>
        <begin position="13"/>
        <end position="34"/>
    </location>
</feature>